<dbReference type="PANTHER" id="PTHR12649">
    <property type="entry name" value="PEPTIDYL-TRNA HYDROLASE 2"/>
    <property type="match status" value="1"/>
</dbReference>
<evidence type="ECO:0000256" key="1">
    <source>
        <dbReference type="ARBA" id="ARBA00003043"/>
    </source>
</evidence>
<reference evidence="8" key="1">
    <citation type="submission" date="2022-09" db="EMBL/GenBank/DDBJ databases">
        <title>Haloadaptaus new haloarchaeum isolated from saline soil.</title>
        <authorList>
            <person name="Duran-Viseras A."/>
            <person name="Sanchez-Porro C."/>
            <person name="Ventosa A."/>
        </authorList>
    </citation>
    <scope>NUCLEOTIDE SEQUENCE</scope>
    <source>
        <strain evidence="8">F3-133</strain>
    </source>
</reference>
<dbReference type="FunFam" id="3.40.1490.10:FF:000001">
    <property type="entry name" value="Peptidyl-tRNA hydrolase 2"/>
    <property type="match status" value="1"/>
</dbReference>
<comment type="caution">
    <text evidence="8">The sequence shown here is derived from an EMBL/GenBank/DDBJ whole genome shotgun (WGS) entry which is preliminary data.</text>
</comment>
<keyword evidence="3 8" id="KW-0378">Hydrolase</keyword>
<dbReference type="Pfam" id="PF01981">
    <property type="entry name" value="PTH2"/>
    <property type="match status" value="1"/>
</dbReference>
<evidence type="ECO:0000313" key="8">
    <source>
        <dbReference type="EMBL" id="MCX2818449.1"/>
    </source>
</evidence>
<comment type="catalytic activity">
    <reaction evidence="5">
        <text>an N-acyl-L-alpha-aminoacyl-tRNA + H2O = an N-acyl-L-amino acid + a tRNA + H(+)</text>
        <dbReference type="Rhea" id="RHEA:54448"/>
        <dbReference type="Rhea" id="RHEA-COMP:10123"/>
        <dbReference type="Rhea" id="RHEA-COMP:13883"/>
        <dbReference type="ChEBI" id="CHEBI:15377"/>
        <dbReference type="ChEBI" id="CHEBI:15378"/>
        <dbReference type="ChEBI" id="CHEBI:59874"/>
        <dbReference type="ChEBI" id="CHEBI:78442"/>
        <dbReference type="ChEBI" id="CHEBI:138191"/>
        <dbReference type="EC" id="3.1.1.29"/>
    </reaction>
</comment>
<feature type="region of interest" description="Disordered" evidence="7">
    <location>
        <begin position="85"/>
        <end position="108"/>
    </location>
</feature>
<dbReference type="NCBIfam" id="TIGR00283">
    <property type="entry name" value="arch_pth2"/>
    <property type="match status" value="1"/>
</dbReference>
<dbReference type="EMBL" id="RKLV01000003">
    <property type="protein sequence ID" value="MCX2818449.1"/>
    <property type="molecule type" value="Genomic_DNA"/>
</dbReference>
<dbReference type="SUPFAM" id="SSF102462">
    <property type="entry name" value="Peptidyl-tRNA hydrolase II"/>
    <property type="match status" value="1"/>
</dbReference>
<comment type="function">
    <text evidence="1">The natural substrate for this enzyme may be peptidyl-tRNAs which drop off the ribosome during protein synthesis.</text>
</comment>
<dbReference type="CDD" id="cd02430">
    <property type="entry name" value="PTH2"/>
    <property type="match status" value="1"/>
</dbReference>
<evidence type="ECO:0000256" key="7">
    <source>
        <dbReference type="SAM" id="MobiDB-lite"/>
    </source>
</evidence>
<proteinExistence type="inferred from homology"/>
<dbReference type="AlphaFoldDB" id="A0A9Q4GFS5"/>
<evidence type="ECO:0000256" key="6">
    <source>
        <dbReference type="ARBA" id="ARBA00050038"/>
    </source>
</evidence>
<accession>A0A9Q4GFS5</accession>
<evidence type="ECO:0000256" key="4">
    <source>
        <dbReference type="ARBA" id="ARBA00038050"/>
    </source>
</evidence>
<dbReference type="InterPro" id="IPR023476">
    <property type="entry name" value="Pep_tRNA_hydro_II_dom_sf"/>
</dbReference>
<organism evidence="8 9">
    <name type="scientific">Halorutilus salinus</name>
    <dbReference type="NCBI Taxonomy" id="2487751"/>
    <lineage>
        <taxon>Archaea</taxon>
        <taxon>Methanobacteriati</taxon>
        <taxon>Methanobacteriota</taxon>
        <taxon>Stenosarchaea group</taxon>
        <taxon>Halobacteria</taxon>
        <taxon>Halorutilales</taxon>
        <taxon>Halorutilaceae</taxon>
        <taxon>Halorutilus</taxon>
    </lineage>
</organism>
<sequence>MKQVIAVRTDLGMGDGKLAAQVAHASLNAYEEADENAANGWRRTGATKVVVSVGSEDELLELERKARSANLPHALVRDAGRTQVESGTATAVGVGPAPEEDVDAVTGDLKLL</sequence>
<dbReference type="EC" id="3.1.1.29" evidence="2"/>
<dbReference type="PANTHER" id="PTHR12649:SF11">
    <property type="entry name" value="PEPTIDYL-TRNA HYDROLASE 2, MITOCHONDRIAL"/>
    <property type="match status" value="1"/>
</dbReference>
<comment type="similarity">
    <text evidence="4">Belongs to the PTH2 family.</text>
</comment>
<dbReference type="Gene3D" id="3.40.1490.10">
    <property type="entry name" value="Bit1"/>
    <property type="match status" value="1"/>
</dbReference>
<evidence type="ECO:0000256" key="2">
    <source>
        <dbReference type="ARBA" id="ARBA00013260"/>
    </source>
</evidence>
<dbReference type="GO" id="GO:0005829">
    <property type="term" value="C:cytosol"/>
    <property type="evidence" value="ECO:0007669"/>
    <property type="project" value="TreeGrafter"/>
</dbReference>
<dbReference type="Proteomes" id="UP001149411">
    <property type="component" value="Unassembled WGS sequence"/>
</dbReference>
<protein>
    <recommendedName>
        <fullName evidence="6">Peptidyl-tRNA hydrolase</fullName>
        <ecNumber evidence="2">3.1.1.29</ecNumber>
    </recommendedName>
</protein>
<evidence type="ECO:0000256" key="5">
    <source>
        <dbReference type="ARBA" id="ARBA00048707"/>
    </source>
</evidence>
<dbReference type="RefSeq" id="WP_266086466.1">
    <property type="nucleotide sequence ID" value="NZ_RKLV01000003.1"/>
</dbReference>
<name>A0A9Q4GFS5_9EURY</name>
<dbReference type="NCBIfam" id="NF003314">
    <property type="entry name" value="PRK04322.1"/>
    <property type="match status" value="1"/>
</dbReference>
<evidence type="ECO:0000256" key="3">
    <source>
        <dbReference type="ARBA" id="ARBA00022801"/>
    </source>
</evidence>
<dbReference type="InterPro" id="IPR002833">
    <property type="entry name" value="PTH2"/>
</dbReference>
<keyword evidence="9" id="KW-1185">Reference proteome</keyword>
<dbReference type="GO" id="GO:0004045">
    <property type="term" value="F:peptidyl-tRNA hydrolase activity"/>
    <property type="evidence" value="ECO:0007669"/>
    <property type="project" value="UniProtKB-EC"/>
</dbReference>
<evidence type="ECO:0000313" key="9">
    <source>
        <dbReference type="Proteomes" id="UP001149411"/>
    </source>
</evidence>
<gene>
    <name evidence="8" type="primary">pth2</name>
    <name evidence="8" type="ORF">EGH25_03660</name>
</gene>